<dbReference type="GO" id="GO:0005737">
    <property type="term" value="C:cytoplasm"/>
    <property type="evidence" value="ECO:0007669"/>
    <property type="project" value="TreeGrafter"/>
</dbReference>
<dbReference type="RefSeq" id="WP_101554721.1">
    <property type="nucleotide sequence ID" value="NZ_FXYY01000009.1"/>
</dbReference>
<evidence type="ECO:0000259" key="1">
    <source>
        <dbReference type="Pfam" id="PF01266"/>
    </source>
</evidence>
<dbReference type="PANTHER" id="PTHR13847:SF281">
    <property type="entry name" value="FAD DEPENDENT OXIDOREDUCTASE DOMAIN-CONTAINING PROTEIN"/>
    <property type="match status" value="1"/>
</dbReference>
<reference evidence="2 3" key="1">
    <citation type="submission" date="2017-03" db="EMBL/GenBank/DDBJ databases">
        <authorList>
            <person name="Afonso C.L."/>
            <person name="Miller P.J."/>
            <person name="Scott M.A."/>
            <person name="Spackman E."/>
            <person name="Goraichik I."/>
            <person name="Dimitrov K.M."/>
            <person name="Suarez D.L."/>
            <person name="Swayne D.E."/>
        </authorList>
    </citation>
    <scope>NUCLEOTIDE SEQUENCE [LARGE SCALE GENOMIC DNA]</scope>
    <source>
        <strain evidence="2 3">ATCC 9172</strain>
    </source>
</reference>
<dbReference type="Gene3D" id="3.50.50.60">
    <property type="entry name" value="FAD/NAD(P)-binding domain"/>
    <property type="match status" value="1"/>
</dbReference>
<dbReference type="PANTHER" id="PTHR13847">
    <property type="entry name" value="SARCOSINE DEHYDROGENASE-RELATED"/>
    <property type="match status" value="1"/>
</dbReference>
<gene>
    <name evidence="2" type="ORF">BLIN9172_01747</name>
</gene>
<accession>A0A2H1J4S8</accession>
<name>A0A2H1J4S8_BRELN</name>
<dbReference type="InterPro" id="IPR036188">
    <property type="entry name" value="FAD/NAD-bd_sf"/>
</dbReference>
<proteinExistence type="predicted"/>
<dbReference type="Proteomes" id="UP000234641">
    <property type="component" value="Unassembled WGS sequence"/>
</dbReference>
<dbReference type="Pfam" id="PF01266">
    <property type="entry name" value="DAO"/>
    <property type="match status" value="1"/>
</dbReference>
<protein>
    <submittedName>
        <fullName evidence="2">Glycine/D-amino acid oxidase (Deaminating)</fullName>
    </submittedName>
</protein>
<sequence length="491" mass="52146">MSYFNGEASHWLAASPADDVDPAPLPREKQDLVIVGGGLTGLWSAYYARQAHPDWAITIIEARHIGYGASGRNGGWLSTLMPGNRAKFAEAVDRARKNNPSGPVGSAGLDGVASVSAFQSALFDSIDEVLAVCKAESIDAHQIRGGHIDIAQTEAGLSRLRDLEAGNEQFGYGPEDMQFLDAEATLARINVDGALGSLYFPGTAAIDPALLTRGLSHVLRESGVTICEATSARHIRKNSVATDRGPVRADTIFVCLEGYSDTVGGDLPGLAGRQVIPVFSSMIATEPLADEAWASIGWEGRECLGDTAHTFIYAQRTADGRIALGGRGAPYAFRSGLPGDGEVPAEVVDLLAGRLSSLFPDLEFEVAHAWRGALGVTRDWCAGIFFDPTQRIGVARGYAGHGVTATHLAAKTLLDRAAGASTPLTALPWNDHFSGQWEPEPIRWLGIRSMYKIFGLADSWESVTGAKKTSLLAGESHRVVAFPPGTSPPKM</sequence>
<dbReference type="InterPro" id="IPR006076">
    <property type="entry name" value="FAD-dep_OxRdtase"/>
</dbReference>
<feature type="domain" description="FAD dependent oxidoreductase" evidence="1">
    <location>
        <begin position="31"/>
        <end position="415"/>
    </location>
</feature>
<dbReference type="Gene3D" id="3.30.9.10">
    <property type="entry name" value="D-Amino Acid Oxidase, subunit A, domain 2"/>
    <property type="match status" value="1"/>
</dbReference>
<dbReference type="SUPFAM" id="SSF51905">
    <property type="entry name" value="FAD/NAD(P)-binding domain"/>
    <property type="match status" value="1"/>
</dbReference>
<evidence type="ECO:0000313" key="2">
    <source>
        <dbReference type="EMBL" id="SMX82517.1"/>
    </source>
</evidence>
<dbReference type="EMBL" id="FXYY01000009">
    <property type="protein sequence ID" value="SMX82517.1"/>
    <property type="molecule type" value="Genomic_DNA"/>
</dbReference>
<organism evidence="2 3">
    <name type="scientific">Brevibacterium linens ATCC 9172</name>
    <dbReference type="NCBI Taxonomy" id="1255617"/>
    <lineage>
        <taxon>Bacteria</taxon>
        <taxon>Bacillati</taxon>
        <taxon>Actinomycetota</taxon>
        <taxon>Actinomycetes</taxon>
        <taxon>Micrococcales</taxon>
        <taxon>Brevibacteriaceae</taxon>
        <taxon>Brevibacterium</taxon>
    </lineage>
</organism>
<evidence type="ECO:0000313" key="3">
    <source>
        <dbReference type="Proteomes" id="UP000234641"/>
    </source>
</evidence>
<dbReference type="AlphaFoldDB" id="A0A2H1J4S8"/>